<evidence type="ECO:0000313" key="2">
    <source>
        <dbReference type="Proteomes" id="UP000602510"/>
    </source>
</evidence>
<dbReference type="Proteomes" id="UP000602510">
    <property type="component" value="Unassembled WGS sequence"/>
</dbReference>
<proteinExistence type="predicted"/>
<evidence type="ECO:0000313" key="1">
    <source>
        <dbReference type="EMBL" id="KAF4038855.1"/>
    </source>
</evidence>
<sequence length="101" mass="11107">MQAASAEPAVKLEKTHLNTDPELMQLRSEVAELRHHAASTAQMMKDMESMRVQFANMMAKQPQLHAELAELRAHAKVAPQLYAEVNQLKASLQAARTGASA</sequence>
<dbReference type="AlphaFoldDB" id="A0A833WK40"/>
<comment type="caution">
    <text evidence="1">The sequence shown here is derived from an EMBL/GenBank/DDBJ whole genome shotgun (WGS) entry which is preliminary data.</text>
</comment>
<accession>A0A833WK40</accession>
<protein>
    <submittedName>
        <fullName evidence="1">Uncharacterized protein</fullName>
    </submittedName>
</protein>
<gene>
    <name evidence="1" type="ORF">GN244_ATG08835</name>
</gene>
<reference evidence="1" key="1">
    <citation type="submission" date="2020-04" db="EMBL/GenBank/DDBJ databases">
        <title>Hybrid Assembly of Korean Phytophthora infestans isolates.</title>
        <authorList>
            <person name="Prokchorchik M."/>
            <person name="Lee Y."/>
            <person name="Seo J."/>
            <person name="Cho J.-H."/>
            <person name="Park Y.-E."/>
            <person name="Jang D.-C."/>
            <person name="Im J.-S."/>
            <person name="Choi J.-G."/>
            <person name="Park H.-J."/>
            <person name="Lee G.-B."/>
            <person name="Lee Y.-G."/>
            <person name="Hong S.-Y."/>
            <person name="Cho K."/>
            <person name="Sohn K.H."/>
        </authorList>
    </citation>
    <scope>NUCLEOTIDE SEQUENCE</scope>
    <source>
        <strain evidence="1">KR_1_A1</strain>
    </source>
</reference>
<keyword evidence="2" id="KW-1185">Reference proteome</keyword>
<organism evidence="1 2">
    <name type="scientific">Phytophthora infestans</name>
    <name type="common">Potato late blight agent</name>
    <name type="synonym">Botrytis infestans</name>
    <dbReference type="NCBI Taxonomy" id="4787"/>
    <lineage>
        <taxon>Eukaryota</taxon>
        <taxon>Sar</taxon>
        <taxon>Stramenopiles</taxon>
        <taxon>Oomycota</taxon>
        <taxon>Peronosporomycetes</taxon>
        <taxon>Peronosporales</taxon>
        <taxon>Peronosporaceae</taxon>
        <taxon>Phytophthora</taxon>
    </lineage>
</organism>
<dbReference type="EMBL" id="WSZM01000184">
    <property type="protein sequence ID" value="KAF4038855.1"/>
    <property type="molecule type" value="Genomic_DNA"/>
</dbReference>
<name>A0A833WK40_PHYIN</name>